<evidence type="ECO:0000259" key="7">
    <source>
        <dbReference type="PROSITE" id="PS50110"/>
    </source>
</evidence>
<comment type="caution">
    <text evidence="8">The sequence shown here is derived from an EMBL/GenBank/DDBJ whole genome shotgun (WGS) entry which is preliminary data.</text>
</comment>
<dbReference type="SUPFAM" id="SSF52172">
    <property type="entry name" value="CheY-like"/>
    <property type="match status" value="1"/>
</dbReference>
<dbReference type="SMART" id="SM00448">
    <property type="entry name" value="REC"/>
    <property type="match status" value="1"/>
</dbReference>
<dbReference type="PROSITE" id="PS50043">
    <property type="entry name" value="HTH_LUXR_2"/>
    <property type="match status" value="1"/>
</dbReference>
<feature type="domain" description="HTH luxR-type" evidence="6">
    <location>
        <begin position="153"/>
        <end position="218"/>
    </location>
</feature>
<dbReference type="CDD" id="cd17535">
    <property type="entry name" value="REC_NarL-like"/>
    <property type="match status" value="1"/>
</dbReference>
<evidence type="ECO:0000256" key="1">
    <source>
        <dbReference type="ARBA" id="ARBA00022553"/>
    </source>
</evidence>
<keyword evidence="3 8" id="KW-0238">DNA-binding</keyword>
<dbReference type="EMBL" id="RBAH01000035">
    <property type="protein sequence ID" value="RKN66072.1"/>
    <property type="molecule type" value="Genomic_DNA"/>
</dbReference>
<dbReference type="Pfam" id="PF00072">
    <property type="entry name" value="Response_reg"/>
    <property type="match status" value="1"/>
</dbReference>
<proteinExistence type="predicted"/>
<dbReference type="Pfam" id="PF00196">
    <property type="entry name" value="GerE"/>
    <property type="match status" value="1"/>
</dbReference>
<name>A0A3B0B0M2_9BACL</name>
<gene>
    <name evidence="8" type="ORF">D7M11_31865</name>
</gene>
<keyword evidence="1 5" id="KW-0597">Phosphoprotein</keyword>
<evidence type="ECO:0000256" key="4">
    <source>
        <dbReference type="ARBA" id="ARBA00023163"/>
    </source>
</evidence>
<protein>
    <submittedName>
        <fullName evidence="8">DNA-binding response regulator</fullName>
    </submittedName>
</protein>
<reference evidence="8 9" key="1">
    <citation type="journal article" date="2007" name="Int. J. Syst. Evol. Microbiol.">
        <title>Paenibacillus ginsengarvi sp. nov., isolated from soil from ginseng cultivation.</title>
        <authorList>
            <person name="Yoon M.H."/>
            <person name="Ten L.N."/>
            <person name="Im W.T."/>
        </authorList>
    </citation>
    <scope>NUCLEOTIDE SEQUENCE [LARGE SCALE GENOMIC DNA]</scope>
    <source>
        <strain evidence="8 9">KCTC 13059</strain>
    </source>
</reference>
<feature type="domain" description="Response regulatory" evidence="7">
    <location>
        <begin position="3"/>
        <end position="119"/>
    </location>
</feature>
<dbReference type="PROSITE" id="PS00622">
    <property type="entry name" value="HTH_LUXR_1"/>
    <property type="match status" value="1"/>
</dbReference>
<dbReference type="AlphaFoldDB" id="A0A3B0B0M2"/>
<dbReference type="InterPro" id="IPR058245">
    <property type="entry name" value="NreC/VraR/RcsB-like_REC"/>
</dbReference>
<dbReference type="RefSeq" id="WP_120751327.1">
    <property type="nucleotide sequence ID" value="NZ_RBAH01000035.1"/>
</dbReference>
<evidence type="ECO:0000259" key="6">
    <source>
        <dbReference type="PROSITE" id="PS50043"/>
    </source>
</evidence>
<dbReference type="CDD" id="cd06170">
    <property type="entry name" value="LuxR_C_like"/>
    <property type="match status" value="1"/>
</dbReference>
<dbReference type="OrthoDB" id="9780153at2"/>
<evidence type="ECO:0000256" key="2">
    <source>
        <dbReference type="ARBA" id="ARBA00023015"/>
    </source>
</evidence>
<dbReference type="GO" id="GO:0000160">
    <property type="term" value="P:phosphorelay signal transduction system"/>
    <property type="evidence" value="ECO:0007669"/>
    <property type="project" value="InterPro"/>
</dbReference>
<keyword evidence="2" id="KW-0805">Transcription regulation</keyword>
<evidence type="ECO:0000256" key="5">
    <source>
        <dbReference type="PROSITE-ProRule" id="PRU00169"/>
    </source>
</evidence>
<dbReference type="GO" id="GO:0006355">
    <property type="term" value="P:regulation of DNA-templated transcription"/>
    <property type="evidence" value="ECO:0007669"/>
    <property type="project" value="InterPro"/>
</dbReference>
<dbReference type="PANTHER" id="PTHR43214">
    <property type="entry name" value="TWO-COMPONENT RESPONSE REGULATOR"/>
    <property type="match status" value="1"/>
</dbReference>
<evidence type="ECO:0000313" key="8">
    <source>
        <dbReference type="EMBL" id="RKN66072.1"/>
    </source>
</evidence>
<dbReference type="Gene3D" id="3.40.50.2300">
    <property type="match status" value="1"/>
</dbReference>
<organism evidence="8 9">
    <name type="scientific">Paenibacillus ginsengarvi</name>
    <dbReference type="NCBI Taxonomy" id="400777"/>
    <lineage>
        <taxon>Bacteria</taxon>
        <taxon>Bacillati</taxon>
        <taxon>Bacillota</taxon>
        <taxon>Bacilli</taxon>
        <taxon>Bacillales</taxon>
        <taxon>Paenibacillaceae</taxon>
        <taxon>Paenibacillus</taxon>
    </lineage>
</organism>
<evidence type="ECO:0000256" key="3">
    <source>
        <dbReference type="ARBA" id="ARBA00023125"/>
    </source>
</evidence>
<dbReference type="InterPro" id="IPR011006">
    <property type="entry name" value="CheY-like_superfamily"/>
</dbReference>
<dbReference type="InterPro" id="IPR016032">
    <property type="entry name" value="Sig_transdc_resp-reg_C-effctor"/>
</dbReference>
<accession>A0A3B0B0M2</accession>
<keyword evidence="4" id="KW-0804">Transcription</keyword>
<dbReference type="PROSITE" id="PS50110">
    <property type="entry name" value="RESPONSE_REGULATORY"/>
    <property type="match status" value="1"/>
</dbReference>
<dbReference type="GO" id="GO:0003677">
    <property type="term" value="F:DNA binding"/>
    <property type="evidence" value="ECO:0007669"/>
    <property type="project" value="UniProtKB-KW"/>
</dbReference>
<dbReference type="InterPro" id="IPR039420">
    <property type="entry name" value="WalR-like"/>
</dbReference>
<evidence type="ECO:0000313" key="9">
    <source>
        <dbReference type="Proteomes" id="UP000282311"/>
    </source>
</evidence>
<dbReference type="SUPFAM" id="SSF46894">
    <property type="entry name" value="C-terminal effector domain of the bipartite response regulators"/>
    <property type="match status" value="1"/>
</dbReference>
<dbReference type="Proteomes" id="UP000282311">
    <property type="component" value="Unassembled WGS sequence"/>
</dbReference>
<dbReference type="PRINTS" id="PR00038">
    <property type="entry name" value="HTHLUXR"/>
</dbReference>
<dbReference type="InterPro" id="IPR001789">
    <property type="entry name" value="Sig_transdc_resp-reg_receiver"/>
</dbReference>
<sequence>MIRILIADDQTLLRDGLQTILALEEDFEVVGAARNGLEAWELAAASRPDVVLMDIKMPVLDGISGLKRIKRDRPETVVLMLTTFAEDKFIVDAMTAGADGFLLKDMPGERIIGHIREALHGHMMLPAPVAAKLAARLSALSGAGFDTFDEGELTRRGLSFTERERSIIHLLTEGHSNKEIAGAMYMSEGTVRNYVSSIYQKIGTNDRRTAITRLRELFLQDAP</sequence>
<keyword evidence="9" id="KW-1185">Reference proteome</keyword>
<feature type="modified residue" description="4-aspartylphosphate" evidence="5">
    <location>
        <position position="54"/>
    </location>
</feature>
<dbReference type="SMART" id="SM00421">
    <property type="entry name" value="HTH_LUXR"/>
    <property type="match status" value="1"/>
</dbReference>
<dbReference type="InterPro" id="IPR000792">
    <property type="entry name" value="Tscrpt_reg_LuxR_C"/>
</dbReference>